<dbReference type="Proteomes" id="UP001604002">
    <property type="component" value="Unassembled WGS sequence"/>
</dbReference>
<organism evidence="1 2">
    <name type="scientific">Xanthobacter oligotrophicus</name>
    <dbReference type="NCBI Taxonomy" id="2607286"/>
    <lineage>
        <taxon>Bacteria</taxon>
        <taxon>Pseudomonadati</taxon>
        <taxon>Pseudomonadota</taxon>
        <taxon>Alphaproteobacteria</taxon>
        <taxon>Hyphomicrobiales</taxon>
        <taxon>Xanthobacteraceae</taxon>
        <taxon>Xanthobacter</taxon>
    </lineage>
</organism>
<evidence type="ECO:0000313" key="2">
    <source>
        <dbReference type="Proteomes" id="UP001604002"/>
    </source>
</evidence>
<comment type="caution">
    <text evidence="1">The sequence shown here is derived from an EMBL/GenBank/DDBJ whole genome shotgun (WGS) entry which is preliminary data.</text>
</comment>
<reference evidence="1 2" key="1">
    <citation type="submission" date="2024-02" db="EMBL/GenBank/DDBJ databases">
        <title>Expansion and revision of Xanthobacter and proposal of Roseixanthobacter gen. nov.</title>
        <authorList>
            <person name="Soltysiak M.P.M."/>
            <person name="Jalihal A."/>
            <person name="Ory A."/>
            <person name="Chrisophersen C."/>
            <person name="Lee A.D."/>
            <person name="Boulton J."/>
            <person name="Springer M."/>
        </authorList>
    </citation>
    <scope>NUCLEOTIDE SEQUENCE [LARGE SCALE GENOMIC DNA]</scope>
    <source>
        <strain evidence="1 2">23A</strain>
    </source>
</reference>
<evidence type="ECO:0000313" key="1">
    <source>
        <dbReference type="EMBL" id="MFG1374861.1"/>
    </source>
</evidence>
<name>A0ABW7A1F8_9HYPH</name>
<dbReference type="EMBL" id="JBAFVH010000017">
    <property type="protein sequence ID" value="MFG1374861.1"/>
    <property type="molecule type" value="Genomic_DNA"/>
</dbReference>
<gene>
    <name evidence="1" type="ORF">V5F32_21995</name>
</gene>
<sequence length="60" mass="5655">MTDTMAASATGVTGTRCATPVDPTVATNLVAIGAAIVVAGAADGAAATCSASAGCWRRAT</sequence>
<accession>A0ABW7A1F8</accession>
<keyword evidence="2" id="KW-1185">Reference proteome</keyword>
<dbReference type="RefSeq" id="WP_393994436.1">
    <property type="nucleotide sequence ID" value="NZ_JBAFVH010000017.1"/>
</dbReference>
<protein>
    <submittedName>
        <fullName evidence="1">Uncharacterized protein</fullName>
    </submittedName>
</protein>
<proteinExistence type="predicted"/>